<name>A0A6M2EEW6_9ROSI</name>
<dbReference type="AlphaFoldDB" id="A0A6M2EEW6"/>
<feature type="transmembrane region" description="Helical" evidence="1">
    <location>
        <begin position="47"/>
        <end position="66"/>
    </location>
</feature>
<keyword evidence="1" id="KW-0472">Membrane</keyword>
<proteinExistence type="predicted"/>
<evidence type="ECO:0000313" key="2">
    <source>
        <dbReference type="EMBL" id="NUU83710.1"/>
    </source>
</evidence>
<sequence length="131" mass="14500">MPKLVKDGLHMRATIPQDIAQESRSGNGFHSISENSKRLGTKIGMKGLTLLTSFFLLSLFLTYSLLCSSPHCASSNPFARINGGGCWYGHLDLQEVSGHPNLEALLRKRENPHLRRREGKVLVSLLQRMGG</sequence>
<keyword evidence="1" id="KW-0812">Transmembrane</keyword>
<dbReference type="EMBL" id="GILB01003377">
    <property type="protein sequence ID" value="NUU83710.1"/>
    <property type="molecule type" value="Transcribed_RNA"/>
</dbReference>
<keyword evidence="1" id="KW-1133">Transmembrane helix</keyword>
<protein>
    <submittedName>
        <fullName evidence="2">Uncharacterized protein</fullName>
    </submittedName>
</protein>
<organism evidence="2">
    <name type="scientific">Populus davidiana</name>
    <dbReference type="NCBI Taxonomy" id="266767"/>
    <lineage>
        <taxon>Eukaryota</taxon>
        <taxon>Viridiplantae</taxon>
        <taxon>Streptophyta</taxon>
        <taxon>Embryophyta</taxon>
        <taxon>Tracheophyta</taxon>
        <taxon>Spermatophyta</taxon>
        <taxon>Magnoliopsida</taxon>
        <taxon>eudicotyledons</taxon>
        <taxon>Gunneridae</taxon>
        <taxon>Pentapetalae</taxon>
        <taxon>rosids</taxon>
        <taxon>fabids</taxon>
        <taxon>Malpighiales</taxon>
        <taxon>Salicaceae</taxon>
        <taxon>Saliceae</taxon>
        <taxon>Populus</taxon>
    </lineage>
</organism>
<accession>A0A6M2EEW6</accession>
<reference evidence="2" key="1">
    <citation type="submission" date="2020-03" db="EMBL/GenBank/DDBJ databases">
        <authorList>
            <person name="Zhang R."/>
        </authorList>
    </citation>
    <scope>NUCLEOTIDE SEQUENCE</scope>
</reference>
<evidence type="ECO:0000256" key="1">
    <source>
        <dbReference type="SAM" id="Phobius"/>
    </source>
</evidence>